<feature type="region of interest" description="Disordered" evidence="1">
    <location>
        <begin position="383"/>
        <end position="467"/>
    </location>
</feature>
<accession>A0ABR0SFN3</accession>
<keyword evidence="3" id="KW-1185">Reference proteome</keyword>
<feature type="compositionally biased region" description="Basic residues" evidence="1">
    <location>
        <begin position="414"/>
        <end position="424"/>
    </location>
</feature>
<evidence type="ECO:0008006" key="4">
    <source>
        <dbReference type="Google" id="ProtNLM"/>
    </source>
</evidence>
<organism evidence="2 3">
    <name type="scientific">Cladobotryum mycophilum</name>
    <dbReference type="NCBI Taxonomy" id="491253"/>
    <lineage>
        <taxon>Eukaryota</taxon>
        <taxon>Fungi</taxon>
        <taxon>Dikarya</taxon>
        <taxon>Ascomycota</taxon>
        <taxon>Pezizomycotina</taxon>
        <taxon>Sordariomycetes</taxon>
        <taxon>Hypocreomycetidae</taxon>
        <taxon>Hypocreales</taxon>
        <taxon>Hypocreaceae</taxon>
        <taxon>Cladobotryum</taxon>
    </lineage>
</organism>
<feature type="region of interest" description="Disordered" evidence="1">
    <location>
        <begin position="280"/>
        <end position="337"/>
    </location>
</feature>
<evidence type="ECO:0000313" key="2">
    <source>
        <dbReference type="EMBL" id="KAK5990969.1"/>
    </source>
</evidence>
<feature type="compositionally biased region" description="Basic and acidic residues" evidence="1">
    <location>
        <begin position="309"/>
        <end position="326"/>
    </location>
</feature>
<evidence type="ECO:0000313" key="3">
    <source>
        <dbReference type="Proteomes" id="UP001338125"/>
    </source>
</evidence>
<feature type="compositionally biased region" description="Polar residues" evidence="1">
    <location>
        <begin position="455"/>
        <end position="467"/>
    </location>
</feature>
<evidence type="ECO:0000256" key="1">
    <source>
        <dbReference type="SAM" id="MobiDB-lite"/>
    </source>
</evidence>
<feature type="region of interest" description="Disordered" evidence="1">
    <location>
        <begin position="492"/>
        <end position="513"/>
    </location>
</feature>
<comment type="caution">
    <text evidence="2">The sequence shown here is derived from an EMBL/GenBank/DDBJ whole genome shotgun (WGS) entry which is preliminary data.</text>
</comment>
<protein>
    <recommendedName>
        <fullName evidence="4">Rossmann-fold NAD(P)(+)-binding protein</fullName>
    </recommendedName>
</protein>
<dbReference type="Proteomes" id="UP001338125">
    <property type="component" value="Unassembled WGS sequence"/>
</dbReference>
<name>A0ABR0SFN3_9HYPO</name>
<proteinExistence type="predicted"/>
<feature type="compositionally biased region" description="Polar residues" evidence="1">
    <location>
        <begin position="383"/>
        <end position="395"/>
    </location>
</feature>
<gene>
    <name evidence="2" type="ORF">PT974_09244</name>
</gene>
<sequence>MSANSSKRLTLIHDLEKEHQNNLHKTELIHRDEEARLLALRTLTLRDDNAVLNNELVQKDERIDLLAREGDKTRLELDCHKTNSRSKDAQLNKQAIELASLRVGNRIGTVLGKPLLIGQAEVDCLNASMKDSTKVMQEKITLTRELDRLRPEMEHLQSQLADYQTVVAQKHDFQRQVNSLEVELENEKHSRQHSRDKEVDSMVNELRSKLEEAEKQAAVDKKERDKMKLEHERELAEAHGLTERLEERISTLKTKLKGVQSELRETQAELQTCQISLREAQASSQNSQDKRKEQLAARSPNAKKQVSKKGKEEATVQTPNKDDTVKRPVRKRATEQALLGEKSTFSITPFLNRTKNLLDNSIEETPDLASATDYLEAISHEQNGSPSVQIVSEPSDQGMVPKSQASDEVPVTKKAQKARGRPRMKPLSESPSSEKNRLVPLAKRAGGQDNKDEPSATNAEDSGMTGNVSMVAANGKKKRKLLGSANKTIFEEEDGETIQKPAKGPLGPPRRLKAPLGGAVSAFAATSSFSPLKRDRRGVNASFLA</sequence>
<reference evidence="2 3" key="1">
    <citation type="submission" date="2024-01" db="EMBL/GenBank/DDBJ databases">
        <title>Complete genome of Cladobotryum mycophilum ATHUM6906.</title>
        <authorList>
            <person name="Christinaki A.C."/>
            <person name="Myridakis A.I."/>
            <person name="Kouvelis V.N."/>
        </authorList>
    </citation>
    <scope>NUCLEOTIDE SEQUENCE [LARGE SCALE GENOMIC DNA]</scope>
    <source>
        <strain evidence="2 3">ATHUM6906</strain>
    </source>
</reference>
<dbReference type="EMBL" id="JAVFKD010000014">
    <property type="protein sequence ID" value="KAK5990969.1"/>
    <property type="molecule type" value="Genomic_DNA"/>
</dbReference>